<evidence type="ECO:0000313" key="1">
    <source>
        <dbReference type="EMBL" id="CAK0892517.1"/>
    </source>
</evidence>
<gene>
    <name evidence="1" type="ORF">PCOR1329_LOCUS72157</name>
</gene>
<dbReference type="Proteomes" id="UP001189429">
    <property type="component" value="Unassembled WGS sequence"/>
</dbReference>
<dbReference type="EMBL" id="CAUYUJ010019620">
    <property type="protein sequence ID" value="CAK0892517.1"/>
    <property type="molecule type" value="Genomic_DNA"/>
</dbReference>
<organism evidence="1 2">
    <name type="scientific">Prorocentrum cordatum</name>
    <dbReference type="NCBI Taxonomy" id="2364126"/>
    <lineage>
        <taxon>Eukaryota</taxon>
        <taxon>Sar</taxon>
        <taxon>Alveolata</taxon>
        <taxon>Dinophyceae</taxon>
        <taxon>Prorocentrales</taxon>
        <taxon>Prorocentraceae</taxon>
        <taxon>Prorocentrum</taxon>
    </lineage>
</organism>
<protein>
    <submittedName>
        <fullName evidence="1">Uncharacterized protein</fullName>
    </submittedName>
</protein>
<sequence>MQKPQLVSYTPRNNLSAVYESRFTNSFNTANPAADLKRMFLDTYDQHFWGVPVFLGEYHSPHAAAQVADLEGALQVAADPSTMLTGLSFFEFQVRYDKGGSEMDFGMFELGKEAISKVDVGSGSYNA</sequence>
<feature type="non-terminal residue" evidence="1">
    <location>
        <position position="127"/>
    </location>
</feature>
<name>A0ABN9X4I6_9DINO</name>
<keyword evidence="2" id="KW-1185">Reference proteome</keyword>
<proteinExistence type="predicted"/>
<accession>A0ABN9X4I6</accession>
<reference evidence="1" key="1">
    <citation type="submission" date="2023-10" db="EMBL/GenBank/DDBJ databases">
        <authorList>
            <person name="Chen Y."/>
            <person name="Shah S."/>
            <person name="Dougan E. K."/>
            <person name="Thang M."/>
            <person name="Chan C."/>
        </authorList>
    </citation>
    <scope>NUCLEOTIDE SEQUENCE [LARGE SCALE GENOMIC DNA]</scope>
</reference>
<comment type="caution">
    <text evidence="1">The sequence shown here is derived from an EMBL/GenBank/DDBJ whole genome shotgun (WGS) entry which is preliminary data.</text>
</comment>
<evidence type="ECO:0000313" key="2">
    <source>
        <dbReference type="Proteomes" id="UP001189429"/>
    </source>
</evidence>